<name>A0ABX2PTR7_9RHOB</name>
<proteinExistence type="predicted"/>
<dbReference type="EMBL" id="JABXWT010000012">
    <property type="protein sequence ID" value="NVO57536.1"/>
    <property type="molecule type" value="Genomic_DNA"/>
</dbReference>
<gene>
    <name evidence="2" type="ORF">HW561_17195</name>
</gene>
<dbReference type="RefSeq" id="WP_176866603.1">
    <property type="nucleotide sequence ID" value="NZ_JABXWT010000012.1"/>
</dbReference>
<dbReference type="Proteomes" id="UP000630805">
    <property type="component" value="Unassembled WGS sequence"/>
</dbReference>
<organism evidence="2 3">
    <name type="scientific">Ruegeria haliotis</name>
    <dbReference type="NCBI Taxonomy" id="2747601"/>
    <lineage>
        <taxon>Bacteria</taxon>
        <taxon>Pseudomonadati</taxon>
        <taxon>Pseudomonadota</taxon>
        <taxon>Alphaproteobacteria</taxon>
        <taxon>Rhodobacterales</taxon>
        <taxon>Roseobacteraceae</taxon>
        <taxon>Ruegeria</taxon>
    </lineage>
</organism>
<keyword evidence="3" id="KW-1185">Reference proteome</keyword>
<evidence type="ECO:0000256" key="1">
    <source>
        <dbReference type="SAM" id="MobiDB-lite"/>
    </source>
</evidence>
<comment type="caution">
    <text evidence="2">The sequence shown here is derived from an EMBL/GenBank/DDBJ whole genome shotgun (WGS) entry which is preliminary data.</text>
</comment>
<accession>A0ABX2PTR7</accession>
<feature type="region of interest" description="Disordered" evidence="1">
    <location>
        <begin position="20"/>
        <end position="47"/>
    </location>
</feature>
<evidence type="ECO:0000313" key="3">
    <source>
        <dbReference type="Proteomes" id="UP000630805"/>
    </source>
</evidence>
<sequence>MADQTKGTFDLTLWRAAQVEPDEDQELSGRAQTSWTNHEQIGEMRWT</sequence>
<reference evidence="2 3" key="1">
    <citation type="submission" date="2020-06" db="EMBL/GenBank/DDBJ databases">
        <authorList>
            <person name="Cao W.R."/>
        </authorList>
    </citation>
    <scope>NUCLEOTIDE SEQUENCE [LARGE SCALE GENOMIC DNA]</scope>
    <source>
        <strain evidence="2 3">B1Z28</strain>
    </source>
</reference>
<feature type="compositionally biased region" description="Polar residues" evidence="1">
    <location>
        <begin position="30"/>
        <end position="39"/>
    </location>
</feature>
<protein>
    <submittedName>
        <fullName evidence="2">Uncharacterized protein</fullName>
    </submittedName>
</protein>
<evidence type="ECO:0000313" key="2">
    <source>
        <dbReference type="EMBL" id="NVO57536.1"/>
    </source>
</evidence>